<keyword evidence="3" id="KW-0648">Protein biosynthesis</keyword>
<dbReference type="Gene3D" id="2.40.30.10">
    <property type="entry name" value="Translation factors"/>
    <property type="match status" value="1"/>
</dbReference>
<dbReference type="InterPro" id="IPR036925">
    <property type="entry name" value="TIF_IF2_dom3_sf"/>
</dbReference>
<evidence type="ECO:0000313" key="3">
    <source>
        <dbReference type="EMBL" id="EQD65115.1"/>
    </source>
</evidence>
<dbReference type="GO" id="GO:0005737">
    <property type="term" value="C:cytoplasm"/>
    <property type="evidence" value="ECO:0007669"/>
    <property type="project" value="TreeGrafter"/>
</dbReference>
<protein>
    <submittedName>
        <fullName evidence="3">Translation initiation factor aIF-2</fullName>
    </submittedName>
</protein>
<dbReference type="GO" id="GO:0003743">
    <property type="term" value="F:translation initiation factor activity"/>
    <property type="evidence" value="ECO:0007669"/>
    <property type="project" value="UniProtKB-KW"/>
</dbReference>
<dbReference type="EMBL" id="AUZY01004102">
    <property type="protein sequence ID" value="EQD65115.1"/>
    <property type="molecule type" value="Genomic_DNA"/>
</dbReference>
<dbReference type="InterPro" id="IPR009000">
    <property type="entry name" value="Transl_B-barrel_sf"/>
</dbReference>
<keyword evidence="2" id="KW-0342">GTP-binding</keyword>
<sequence length="199" mass="21243">MGLAQRFLRDELRRVEGPGEATILERSDQKGVGPVGSIILYRGHLKVGDEVVVTGRESPFAARVRGIFRPVPLKAEKSAKHVRLLSLPEVAAAAGVYVSVPGIEDALPGGLLRVVEGEAERARVVEELTRESHPVADLAPSGVAIYADTLGGLEALAFECREKQIPVHEAGVGPVGRPTILRTADVKDPTHRAVLAFNV</sequence>
<gene>
    <name evidence="3" type="ORF">B1B_06476</name>
</gene>
<organism evidence="3">
    <name type="scientific">mine drainage metagenome</name>
    <dbReference type="NCBI Taxonomy" id="410659"/>
    <lineage>
        <taxon>unclassified sequences</taxon>
        <taxon>metagenomes</taxon>
        <taxon>ecological metagenomes</taxon>
    </lineage>
</organism>
<dbReference type="SUPFAM" id="SSF52156">
    <property type="entry name" value="Initiation factor IF2/eIF5b, domain 3"/>
    <property type="match status" value="1"/>
</dbReference>
<reference evidence="3" key="2">
    <citation type="journal article" date="2014" name="ISME J.">
        <title>Microbial stratification in low pH oxic and suboxic macroscopic growths along an acid mine drainage.</title>
        <authorList>
            <person name="Mendez-Garcia C."/>
            <person name="Mesa V."/>
            <person name="Sprenger R.R."/>
            <person name="Richter M."/>
            <person name="Diez M.S."/>
            <person name="Solano J."/>
            <person name="Bargiela R."/>
            <person name="Golyshina O.V."/>
            <person name="Manteca A."/>
            <person name="Ramos J.L."/>
            <person name="Gallego J.R."/>
            <person name="Llorente I."/>
            <person name="Martins Dos Santos V.A."/>
            <person name="Jensen O.N."/>
            <person name="Pelaez A.I."/>
            <person name="Sanchez J."/>
            <person name="Ferrer M."/>
        </authorList>
    </citation>
    <scope>NUCLEOTIDE SEQUENCE</scope>
</reference>
<feature type="non-terminal residue" evidence="3">
    <location>
        <position position="199"/>
    </location>
</feature>
<keyword evidence="3" id="KW-0396">Initiation factor</keyword>
<dbReference type="Gene3D" id="3.40.50.10050">
    <property type="entry name" value="Translation initiation factor IF- 2, domain 3"/>
    <property type="match status" value="1"/>
</dbReference>
<dbReference type="AlphaFoldDB" id="T1CEE0"/>
<accession>T1CEE0</accession>
<dbReference type="GO" id="GO:0005525">
    <property type="term" value="F:GTP binding"/>
    <property type="evidence" value="ECO:0007669"/>
    <property type="project" value="UniProtKB-KW"/>
</dbReference>
<dbReference type="PANTHER" id="PTHR43381:SF4">
    <property type="entry name" value="EUKARYOTIC TRANSLATION INITIATION FACTOR 5B"/>
    <property type="match status" value="1"/>
</dbReference>
<keyword evidence="1" id="KW-0547">Nucleotide-binding</keyword>
<proteinExistence type="predicted"/>
<reference evidence="3" key="1">
    <citation type="submission" date="2013-08" db="EMBL/GenBank/DDBJ databases">
        <authorList>
            <person name="Mendez C."/>
            <person name="Richter M."/>
            <person name="Ferrer M."/>
            <person name="Sanchez J."/>
        </authorList>
    </citation>
    <scope>NUCLEOTIDE SEQUENCE</scope>
</reference>
<dbReference type="InterPro" id="IPR015760">
    <property type="entry name" value="TIF_IF2"/>
</dbReference>
<evidence type="ECO:0000256" key="1">
    <source>
        <dbReference type="ARBA" id="ARBA00022741"/>
    </source>
</evidence>
<comment type="caution">
    <text evidence="3">The sequence shown here is derived from an EMBL/GenBank/DDBJ whole genome shotgun (WGS) entry which is preliminary data.</text>
</comment>
<dbReference type="SUPFAM" id="SSF50447">
    <property type="entry name" value="Translation proteins"/>
    <property type="match status" value="1"/>
</dbReference>
<dbReference type="PANTHER" id="PTHR43381">
    <property type="entry name" value="TRANSLATION INITIATION FACTOR IF-2-RELATED"/>
    <property type="match status" value="1"/>
</dbReference>
<name>T1CEE0_9ZZZZ</name>
<evidence type="ECO:0000256" key="2">
    <source>
        <dbReference type="ARBA" id="ARBA00023134"/>
    </source>
</evidence>